<evidence type="ECO:0008006" key="4">
    <source>
        <dbReference type="Google" id="ProtNLM"/>
    </source>
</evidence>
<dbReference type="EMBL" id="BAAAWD010000016">
    <property type="protein sequence ID" value="GAA3027390.1"/>
    <property type="molecule type" value="Genomic_DNA"/>
</dbReference>
<evidence type="ECO:0000256" key="1">
    <source>
        <dbReference type="SAM" id="Phobius"/>
    </source>
</evidence>
<reference evidence="3" key="1">
    <citation type="journal article" date="2019" name="Int. J. Syst. Evol. Microbiol.">
        <title>The Global Catalogue of Microorganisms (GCM) 10K type strain sequencing project: providing services to taxonomists for standard genome sequencing and annotation.</title>
        <authorList>
            <consortium name="The Broad Institute Genomics Platform"/>
            <consortium name="The Broad Institute Genome Sequencing Center for Infectious Disease"/>
            <person name="Wu L."/>
            <person name="Ma J."/>
        </authorList>
    </citation>
    <scope>NUCLEOTIDE SEQUENCE [LARGE SCALE GENOMIC DNA]</scope>
    <source>
        <strain evidence="3">JCM 3106</strain>
    </source>
</reference>
<name>A0ABP6L1X7_9ACTN</name>
<keyword evidence="1" id="KW-0812">Transmembrane</keyword>
<keyword evidence="3" id="KW-1185">Reference proteome</keyword>
<protein>
    <recommendedName>
        <fullName evidence="4">ABC transporter permease</fullName>
    </recommendedName>
</protein>
<dbReference type="RefSeq" id="WP_344902002.1">
    <property type="nucleotide sequence ID" value="NZ_BAAAWD010000016.1"/>
</dbReference>
<feature type="transmembrane region" description="Helical" evidence="1">
    <location>
        <begin position="20"/>
        <end position="41"/>
    </location>
</feature>
<evidence type="ECO:0000313" key="2">
    <source>
        <dbReference type="EMBL" id="GAA3027390.1"/>
    </source>
</evidence>
<gene>
    <name evidence="2" type="ORF">GCM10017559_61940</name>
</gene>
<evidence type="ECO:0000313" key="3">
    <source>
        <dbReference type="Proteomes" id="UP001499930"/>
    </source>
</evidence>
<dbReference type="Proteomes" id="UP001499930">
    <property type="component" value="Unassembled WGS sequence"/>
</dbReference>
<organism evidence="2 3">
    <name type="scientific">Streptosporangium longisporum</name>
    <dbReference type="NCBI Taxonomy" id="46187"/>
    <lineage>
        <taxon>Bacteria</taxon>
        <taxon>Bacillati</taxon>
        <taxon>Actinomycetota</taxon>
        <taxon>Actinomycetes</taxon>
        <taxon>Streptosporangiales</taxon>
        <taxon>Streptosporangiaceae</taxon>
        <taxon>Streptosporangium</taxon>
    </lineage>
</organism>
<sequence length="44" mass="4844">MPDASAARSQVLRELRRTLVAKMVMHGLVIIVAIAVLVWIWSAA</sequence>
<comment type="caution">
    <text evidence="2">The sequence shown here is derived from an EMBL/GenBank/DDBJ whole genome shotgun (WGS) entry which is preliminary data.</text>
</comment>
<accession>A0ABP6L1X7</accession>
<keyword evidence="1" id="KW-0472">Membrane</keyword>
<keyword evidence="1" id="KW-1133">Transmembrane helix</keyword>
<proteinExistence type="predicted"/>